<evidence type="ECO:0008006" key="6">
    <source>
        <dbReference type="Google" id="ProtNLM"/>
    </source>
</evidence>
<keyword evidence="5" id="KW-1185">Reference proteome</keyword>
<dbReference type="GeneID" id="80919756"/>
<dbReference type="GO" id="GO:0015031">
    <property type="term" value="P:protein transport"/>
    <property type="evidence" value="ECO:0007669"/>
    <property type="project" value="UniProtKB-KW"/>
</dbReference>
<keyword evidence="1" id="KW-0833">Ubl conjugation pathway</keyword>
<dbReference type="InterPro" id="IPR007135">
    <property type="entry name" value="Atg3/Atg10"/>
</dbReference>
<evidence type="ECO:0000313" key="4">
    <source>
        <dbReference type="EMBL" id="CAI4034902.1"/>
    </source>
</evidence>
<dbReference type="Proteomes" id="UP001161438">
    <property type="component" value="Chromosome 12"/>
</dbReference>
<keyword evidence="2" id="KW-0813">Transport</keyword>
<dbReference type="RefSeq" id="XP_056078022.1">
    <property type="nucleotide sequence ID" value="XM_056224067.1"/>
</dbReference>
<evidence type="ECO:0000313" key="5">
    <source>
        <dbReference type="Proteomes" id="UP001161438"/>
    </source>
</evidence>
<dbReference type="AlphaFoldDB" id="A0AA35IQ90"/>
<dbReference type="EMBL" id="OX365768">
    <property type="protein sequence ID" value="CAI4034902.1"/>
    <property type="molecule type" value="Genomic_DNA"/>
</dbReference>
<name>A0AA35IQ90_SACMI</name>
<keyword evidence="3" id="KW-0072">Autophagy</keyword>
<organism evidence="4 5">
    <name type="scientific">Saccharomyces mikatae IFO 1815</name>
    <dbReference type="NCBI Taxonomy" id="226126"/>
    <lineage>
        <taxon>Eukaryota</taxon>
        <taxon>Fungi</taxon>
        <taxon>Dikarya</taxon>
        <taxon>Ascomycota</taxon>
        <taxon>Saccharomycotina</taxon>
        <taxon>Saccharomycetes</taxon>
        <taxon>Saccharomycetales</taxon>
        <taxon>Saccharomycetaceae</taxon>
        <taxon>Saccharomyces</taxon>
    </lineage>
</organism>
<protein>
    <recommendedName>
        <fullName evidence="6">Autophagy-related protein 10</fullName>
    </recommendedName>
</protein>
<keyword evidence="2" id="KW-0653">Protein transport</keyword>
<sequence length="167" mass="20015">MIHYREWQAQLQLLYHSRIFHDWALCQEVHLSDNKNALSLRLKPSQRLQKNTWRTENKSLDHIQLYLTYSQVYNEPLLLLRIWESKCINDILMTKLMFPDDIESLLDVEGKFQLGLDTITNLENSVWYSFHPCDTSNIIGDQIEVMPTYLRRWVSIFVFSWLGYEDS</sequence>
<dbReference type="Pfam" id="PF03987">
    <property type="entry name" value="Autophagy_act_C"/>
    <property type="match status" value="1"/>
</dbReference>
<evidence type="ECO:0000256" key="3">
    <source>
        <dbReference type="ARBA" id="ARBA00023006"/>
    </source>
</evidence>
<evidence type="ECO:0000256" key="1">
    <source>
        <dbReference type="ARBA" id="ARBA00022786"/>
    </source>
</evidence>
<reference evidence="4" key="1">
    <citation type="submission" date="2022-10" db="EMBL/GenBank/DDBJ databases">
        <authorList>
            <person name="Byrne P K."/>
        </authorList>
    </citation>
    <scope>NUCLEOTIDE SEQUENCE</scope>
    <source>
        <strain evidence="4">IFO1815</strain>
    </source>
</reference>
<gene>
    <name evidence="4" type="primary">SMKI12G0380</name>
    <name evidence="4" type="ORF">SMKI_12G0380</name>
</gene>
<evidence type="ECO:0000256" key="2">
    <source>
        <dbReference type="ARBA" id="ARBA00022927"/>
    </source>
</evidence>
<accession>A0AA35IQ90</accession>
<dbReference type="GO" id="GO:0006914">
    <property type="term" value="P:autophagy"/>
    <property type="evidence" value="ECO:0007669"/>
    <property type="project" value="UniProtKB-KW"/>
</dbReference>
<dbReference type="GO" id="GO:0019787">
    <property type="term" value="F:ubiquitin-like protein transferase activity"/>
    <property type="evidence" value="ECO:0007669"/>
    <property type="project" value="InterPro"/>
</dbReference>
<dbReference type="Gene3D" id="3.30.1460.50">
    <property type="match status" value="1"/>
</dbReference>
<proteinExistence type="predicted"/>